<evidence type="ECO:0000313" key="9">
    <source>
        <dbReference type="EMBL" id="TCD15087.1"/>
    </source>
</evidence>
<dbReference type="AlphaFoldDB" id="A0A4V2MPQ1"/>
<dbReference type="SUPFAM" id="SSF55869">
    <property type="entry name" value="DNA topoisomerase I domain"/>
    <property type="match status" value="1"/>
</dbReference>
<dbReference type="GO" id="GO:0003677">
    <property type="term" value="F:DNA binding"/>
    <property type="evidence" value="ECO:0007669"/>
    <property type="project" value="UniProtKB-KW"/>
</dbReference>
<dbReference type="InterPro" id="IPR001631">
    <property type="entry name" value="TopoI"/>
</dbReference>
<dbReference type="OrthoDB" id="9778962at2"/>
<feature type="domain" description="DNA topoisomerase I catalytic core eukaryotic-type" evidence="7">
    <location>
        <begin position="106"/>
        <end position="310"/>
    </location>
</feature>
<dbReference type="Gene3D" id="3.30.66.10">
    <property type="entry name" value="DNA topoisomerase I domain"/>
    <property type="match status" value="1"/>
</dbReference>
<dbReference type="GO" id="GO:0006265">
    <property type="term" value="P:DNA topological change"/>
    <property type="evidence" value="ECO:0007669"/>
    <property type="project" value="InterPro"/>
</dbReference>
<reference evidence="9 10" key="1">
    <citation type="journal article" date="2015" name="Antonie Van Leeuwenhoek">
        <title>Oricola cellulosilytica gen. nov., sp. nov., a cellulose-degrading bacterium of the family Phyllobacteriaceae isolated from surface seashore water, and emended descriptions of Mesorhizobium loti and Phyllobacterium myrsinacearum.</title>
        <authorList>
            <person name="Hameed A."/>
            <person name="Shahina M."/>
            <person name="Lai W.A."/>
            <person name="Lin S.Y."/>
            <person name="Young L.S."/>
            <person name="Liu Y.C."/>
            <person name="Hsu Y.H."/>
            <person name="Young C.C."/>
        </authorList>
    </citation>
    <scope>NUCLEOTIDE SEQUENCE [LARGE SCALE GENOMIC DNA]</scope>
    <source>
        <strain evidence="9 10">KCTC 52183</strain>
    </source>
</reference>
<dbReference type="GO" id="GO:0003917">
    <property type="term" value="F:DNA topoisomerase type I (single strand cut, ATP-independent) activity"/>
    <property type="evidence" value="ECO:0007669"/>
    <property type="project" value="UniProtKB-EC"/>
</dbReference>
<dbReference type="Gene3D" id="1.10.132.120">
    <property type="match status" value="1"/>
</dbReference>
<evidence type="ECO:0000256" key="6">
    <source>
        <dbReference type="ARBA" id="ARBA00023235"/>
    </source>
</evidence>
<evidence type="ECO:0000259" key="8">
    <source>
        <dbReference type="Pfam" id="PF21338"/>
    </source>
</evidence>
<proteinExistence type="inferred from homology"/>
<feature type="domain" description="DNA topoisomerase IB N-terminal" evidence="8">
    <location>
        <begin position="37"/>
        <end position="85"/>
    </location>
</feature>
<dbReference type="Pfam" id="PF01028">
    <property type="entry name" value="Topoisom_I"/>
    <property type="match status" value="1"/>
</dbReference>
<evidence type="ECO:0000256" key="5">
    <source>
        <dbReference type="ARBA" id="ARBA00023125"/>
    </source>
</evidence>
<dbReference type="InterPro" id="IPR049331">
    <property type="entry name" value="Top1B_N_bact"/>
</dbReference>
<dbReference type="RefSeq" id="WP_131566668.1">
    <property type="nucleotide sequence ID" value="NZ_JAINFK010000004.1"/>
</dbReference>
<dbReference type="InterPro" id="IPR013500">
    <property type="entry name" value="TopoI_cat_euk"/>
</dbReference>
<dbReference type="Proteomes" id="UP000291301">
    <property type="component" value="Unassembled WGS sequence"/>
</dbReference>
<evidence type="ECO:0000256" key="4">
    <source>
        <dbReference type="ARBA" id="ARBA00023029"/>
    </source>
</evidence>
<keyword evidence="4" id="KW-0799">Topoisomerase</keyword>
<accession>A0A4V2MPQ1</accession>
<dbReference type="Gene3D" id="3.90.15.10">
    <property type="entry name" value="Topoisomerase I, Chain A, domain 3"/>
    <property type="match status" value="1"/>
</dbReference>
<protein>
    <recommendedName>
        <fullName evidence="3">DNA topoisomerase</fullName>
        <ecNumber evidence="3">5.6.2.1</ecNumber>
    </recommendedName>
</protein>
<name>A0A4V2MPQ1_9HYPH</name>
<sequence length="359" mass="40706">MISRTDRRAYERYAQDHQVVLCESRDLTVRREPAADGFSYVHGRNGKPVSAKTAVRIDSLVIPPAWEDVQIANDPAFHIQAIGTDEAGRRQYCFHPDWEKITSAVKADRLYEFGRSLPRIRRKVQRDIKRTSATKPLAAATATWLLDKANMRPGHEAYAEEGGRGAVTLRKSDVRIQRNGRIELRYKGKSAKRHHVTVKNSTLAKKLDHLRRHSETRRVFVYGQQRQLTASALNSYLRDAAGRAISAKDFRTFAATAYALDKLARCAAKTEKARDRTIANVSREVADMLRNTPAVAKSSYIHHDVLQEYKGGRLDPALVRGRRRQLLSRAETALMRFLEQRRQAGSASSRPLNQVPKKT</sequence>
<comment type="similarity">
    <text evidence="2">Belongs to the type IB topoisomerase family.</text>
</comment>
<keyword evidence="6 9" id="KW-0413">Isomerase</keyword>
<keyword evidence="10" id="KW-1185">Reference proteome</keyword>
<dbReference type="InterPro" id="IPR051062">
    <property type="entry name" value="Topoisomerase_IB"/>
</dbReference>
<evidence type="ECO:0000256" key="3">
    <source>
        <dbReference type="ARBA" id="ARBA00012891"/>
    </source>
</evidence>
<organism evidence="9 10">
    <name type="scientific">Oricola cellulosilytica</name>
    <dbReference type="NCBI Taxonomy" id="1429082"/>
    <lineage>
        <taxon>Bacteria</taxon>
        <taxon>Pseudomonadati</taxon>
        <taxon>Pseudomonadota</taxon>
        <taxon>Alphaproteobacteria</taxon>
        <taxon>Hyphomicrobiales</taxon>
        <taxon>Ahrensiaceae</taxon>
        <taxon>Oricola</taxon>
    </lineage>
</organism>
<dbReference type="PROSITE" id="PS52038">
    <property type="entry name" value="TOPO_IB_2"/>
    <property type="match status" value="1"/>
</dbReference>
<comment type="caution">
    <text evidence="9">The sequence shown here is derived from an EMBL/GenBank/DDBJ whole genome shotgun (WGS) entry which is preliminary data.</text>
</comment>
<evidence type="ECO:0000256" key="2">
    <source>
        <dbReference type="ARBA" id="ARBA00006645"/>
    </source>
</evidence>
<dbReference type="PRINTS" id="PR00416">
    <property type="entry name" value="EUTPISMRASEI"/>
</dbReference>
<evidence type="ECO:0000259" key="7">
    <source>
        <dbReference type="Pfam" id="PF01028"/>
    </source>
</evidence>
<dbReference type="EC" id="5.6.2.1" evidence="3"/>
<gene>
    <name evidence="9" type="ORF">E0D97_05940</name>
</gene>
<keyword evidence="5" id="KW-0238">DNA-binding</keyword>
<comment type="catalytic activity">
    <reaction evidence="1">
        <text>ATP-independent breakage of single-stranded DNA, followed by passage and rejoining.</text>
        <dbReference type="EC" id="5.6.2.1"/>
    </reaction>
</comment>
<dbReference type="InterPro" id="IPR011010">
    <property type="entry name" value="DNA_brk_join_enz"/>
</dbReference>
<dbReference type="SUPFAM" id="SSF56349">
    <property type="entry name" value="DNA breaking-rejoining enzymes"/>
    <property type="match status" value="1"/>
</dbReference>
<evidence type="ECO:0000256" key="1">
    <source>
        <dbReference type="ARBA" id="ARBA00000213"/>
    </source>
</evidence>
<dbReference type="PANTHER" id="PTHR10290:SF3">
    <property type="entry name" value="DNA TOPOISOMERASE 1"/>
    <property type="match status" value="1"/>
</dbReference>
<dbReference type="InterPro" id="IPR014711">
    <property type="entry name" value="TopoI_cat_a-hlx-sub_euk"/>
</dbReference>
<dbReference type="PANTHER" id="PTHR10290">
    <property type="entry name" value="DNA TOPOISOMERASE I"/>
    <property type="match status" value="1"/>
</dbReference>
<evidence type="ECO:0000313" key="10">
    <source>
        <dbReference type="Proteomes" id="UP000291301"/>
    </source>
</evidence>
<dbReference type="InterPro" id="IPR035447">
    <property type="entry name" value="DNA_topo_I_N_sf"/>
</dbReference>
<dbReference type="Pfam" id="PF21338">
    <property type="entry name" value="Top1B_N_bact"/>
    <property type="match status" value="1"/>
</dbReference>
<dbReference type="EMBL" id="SJST01000002">
    <property type="protein sequence ID" value="TCD15087.1"/>
    <property type="molecule type" value="Genomic_DNA"/>
</dbReference>